<sequence length="703" mass="80634">MRGPTSTPIIPLAKLPTNSTSTTTPTPPPKVGEELLYNITFLCNSYEDQLKSTHSFVSSTSSKVTSLANDVHQLQSSLQKQNEKIDTLTQVLSILNTMEQDVSVGRSRKEAEEILMTQLASLEELFSVQELRDIQYDGMILPSLVSPFIECYYLPKYWNEKASLFDEKEESSSHVCREIVTNICHLAKCICSHAKDKEQHERTQQLIYTLVTQHVVPRVKHAFQSTLSWDPLVQVEDGLRLYESLIDSVKENENDMGVDDDVKEEEGLFGVQHDDEDVIMELQAAAAAARNQTSNTKTLVNLVKEEIMFDVIYPRLYRTLHEWKPIIFNQQLHHPLHTWIVPWLPHLNHRSMLQTLLPDVQRKIKSTLTFLARRYKNDAADDDDIMDYFQEAKRVMQPWRMILDTQIMYNLVSESMVPRLGRFVSKMSILISGKKQDWSRLDLVCELLDIGLLSQFDFISLVEGEVMSHWADTMHEWISSKMEKKKEDEGEVVNDVVEFYIAWRTRMMHPHSTLSNNNSSKVQQQQHQQPVSWLVLQKDEMICRHFHAALLMIQALIEKDEDALEDLTPPVKEEMNYRIVSARRARETRMEEEIQRNKRASAAAADTSASTSAAAGIATTRTQRENVDGTTTASFRDVVEEYAKQHDVTFHPRMGPNSTKDGKPIFLFGSVSIYLDSNVVFALRGVSKKWEPISLDDLVRCSL</sequence>
<proteinExistence type="predicted"/>
<dbReference type="Pfam" id="PF07842">
    <property type="entry name" value="GCFC"/>
    <property type="match status" value="1"/>
</dbReference>
<keyword evidence="1" id="KW-0175">Coiled coil</keyword>
<dbReference type="GO" id="GO:0071008">
    <property type="term" value="C:U2-type post-mRNA release spliceosomal complex"/>
    <property type="evidence" value="ECO:0007669"/>
    <property type="project" value="TreeGrafter"/>
</dbReference>
<organism evidence="4">
    <name type="scientific">Ditylum brightwellii</name>
    <dbReference type="NCBI Taxonomy" id="49249"/>
    <lineage>
        <taxon>Eukaryota</taxon>
        <taxon>Sar</taxon>
        <taxon>Stramenopiles</taxon>
        <taxon>Ochrophyta</taxon>
        <taxon>Bacillariophyta</taxon>
        <taxon>Mediophyceae</taxon>
        <taxon>Lithodesmiophycidae</taxon>
        <taxon>Lithodesmiales</taxon>
        <taxon>Lithodesmiaceae</taxon>
        <taxon>Ditylum</taxon>
    </lineage>
</organism>
<evidence type="ECO:0000256" key="2">
    <source>
        <dbReference type="SAM" id="MobiDB-lite"/>
    </source>
</evidence>
<feature type="region of interest" description="Disordered" evidence="2">
    <location>
        <begin position="597"/>
        <end position="630"/>
    </location>
</feature>
<name>A0A6V2MMA6_9STRA</name>
<dbReference type="AlphaFoldDB" id="A0A6V2MMA6"/>
<feature type="compositionally biased region" description="Low complexity" evidence="2">
    <location>
        <begin position="600"/>
        <end position="620"/>
    </location>
</feature>
<feature type="region of interest" description="Disordered" evidence="2">
    <location>
        <begin position="1"/>
        <end position="30"/>
    </location>
</feature>
<dbReference type="EMBL" id="HBNS01047717">
    <property type="protein sequence ID" value="CAE4648551.1"/>
    <property type="molecule type" value="Transcribed_RNA"/>
</dbReference>
<dbReference type="PANTHER" id="PTHR23329:SF1">
    <property type="entry name" value="TUFTELIN-INTERACTING PROTEIN 11"/>
    <property type="match status" value="1"/>
</dbReference>
<evidence type="ECO:0000256" key="1">
    <source>
        <dbReference type="SAM" id="Coils"/>
    </source>
</evidence>
<feature type="domain" description="GCF C-terminal" evidence="3">
    <location>
        <begin position="205"/>
        <end position="473"/>
    </location>
</feature>
<evidence type="ECO:0000313" key="4">
    <source>
        <dbReference type="EMBL" id="CAE4648551.1"/>
    </source>
</evidence>
<evidence type="ECO:0000259" key="3">
    <source>
        <dbReference type="Pfam" id="PF07842"/>
    </source>
</evidence>
<gene>
    <name evidence="4" type="ORF">DBRI00130_LOCUS36780</name>
    <name evidence="5" type="ORF">DBRI00130_LOCUS36786</name>
</gene>
<protein>
    <recommendedName>
        <fullName evidence="3">GCF C-terminal domain-containing protein</fullName>
    </recommendedName>
</protein>
<feature type="coiled-coil region" evidence="1">
    <location>
        <begin position="64"/>
        <end position="91"/>
    </location>
</feature>
<accession>A0A6V2MMA6</accession>
<dbReference type="InterPro" id="IPR022783">
    <property type="entry name" value="GCFC_dom"/>
</dbReference>
<dbReference type="EMBL" id="HBNS01047723">
    <property type="protein sequence ID" value="CAE4648560.1"/>
    <property type="molecule type" value="Transcribed_RNA"/>
</dbReference>
<reference evidence="4" key="1">
    <citation type="submission" date="2021-01" db="EMBL/GenBank/DDBJ databases">
        <authorList>
            <person name="Corre E."/>
            <person name="Pelletier E."/>
            <person name="Niang G."/>
            <person name="Scheremetjew M."/>
            <person name="Finn R."/>
            <person name="Kale V."/>
            <person name="Holt S."/>
            <person name="Cochrane G."/>
            <person name="Meng A."/>
            <person name="Brown T."/>
            <person name="Cohen L."/>
        </authorList>
    </citation>
    <scope>NUCLEOTIDE SEQUENCE</scope>
    <source>
        <strain evidence="4">GSO104</strain>
    </source>
</reference>
<evidence type="ECO:0000313" key="5">
    <source>
        <dbReference type="EMBL" id="CAE4648560.1"/>
    </source>
</evidence>
<dbReference type="InterPro" id="IPR045211">
    <property type="entry name" value="TFP11/STIP/Ntr1"/>
</dbReference>
<dbReference type="PANTHER" id="PTHR23329">
    <property type="entry name" value="TUFTELIN-INTERACTING PROTEIN 11-RELATED"/>
    <property type="match status" value="1"/>
</dbReference>
<dbReference type="GO" id="GO:0000390">
    <property type="term" value="P:spliceosomal complex disassembly"/>
    <property type="evidence" value="ECO:0007669"/>
    <property type="project" value="InterPro"/>
</dbReference>